<dbReference type="InterPro" id="IPR036102">
    <property type="entry name" value="OsmC/Ohrsf"/>
</dbReference>
<dbReference type="EMBL" id="JAHBAY010000010">
    <property type="protein sequence ID" value="MBT0771869.1"/>
    <property type="molecule type" value="Genomic_DNA"/>
</dbReference>
<protein>
    <submittedName>
        <fullName evidence="1">OsmC family protein</fullName>
    </submittedName>
</protein>
<comment type="caution">
    <text evidence="1">The sequence shown here is derived from an EMBL/GenBank/DDBJ whole genome shotgun (WGS) entry which is preliminary data.</text>
</comment>
<dbReference type="Pfam" id="PF02566">
    <property type="entry name" value="OsmC"/>
    <property type="match status" value="1"/>
</dbReference>
<dbReference type="SUPFAM" id="SSF82784">
    <property type="entry name" value="OsmC-like"/>
    <property type="match status" value="1"/>
</dbReference>
<dbReference type="PANTHER" id="PTHR34352:SF1">
    <property type="entry name" value="PROTEIN YHFA"/>
    <property type="match status" value="1"/>
</dbReference>
<keyword evidence="2" id="KW-1185">Reference proteome</keyword>
<accession>A0ABS5TNA6</accession>
<name>A0ABS5TNA6_9ACTN</name>
<dbReference type="InterPro" id="IPR003718">
    <property type="entry name" value="OsmC/Ohr_fam"/>
</dbReference>
<sequence>MAEQNDDNRSVSIERLEEGVYLATNKRGDTLRFGSKATDAFSPVELLLAAIAGCSAVDVDVVTGRRSPAEHFSARVDATAVREGGENTLKDIVLTFDVRFPEGEAGDAARTLLPRAVKASHDHTCTVSRTIEAGTPVTVRIAG</sequence>
<dbReference type="Gene3D" id="3.30.300.20">
    <property type="match status" value="1"/>
</dbReference>
<evidence type="ECO:0000313" key="1">
    <source>
        <dbReference type="EMBL" id="MBT0771869.1"/>
    </source>
</evidence>
<proteinExistence type="predicted"/>
<organism evidence="1 2">
    <name type="scientific">Kineosporia corallincola</name>
    <dbReference type="NCBI Taxonomy" id="2835133"/>
    <lineage>
        <taxon>Bacteria</taxon>
        <taxon>Bacillati</taxon>
        <taxon>Actinomycetota</taxon>
        <taxon>Actinomycetes</taxon>
        <taxon>Kineosporiales</taxon>
        <taxon>Kineosporiaceae</taxon>
        <taxon>Kineosporia</taxon>
    </lineage>
</organism>
<dbReference type="InterPro" id="IPR015946">
    <property type="entry name" value="KH_dom-like_a/b"/>
</dbReference>
<dbReference type="RefSeq" id="WP_214158237.1">
    <property type="nucleotide sequence ID" value="NZ_JAHBAY010000010.1"/>
</dbReference>
<dbReference type="PANTHER" id="PTHR34352">
    <property type="entry name" value="PROTEIN YHFA"/>
    <property type="match status" value="1"/>
</dbReference>
<reference evidence="1 2" key="1">
    <citation type="submission" date="2021-05" db="EMBL/GenBank/DDBJ databases">
        <title>Kineosporia and Streptomyces sp. nov. two new marine actinobacteria isolated from Coral.</title>
        <authorList>
            <person name="Buangrab K."/>
            <person name="Sutthacheep M."/>
            <person name="Yeemin T."/>
            <person name="Harunari E."/>
            <person name="Igarashi Y."/>
            <person name="Kanchanasin P."/>
            <person name="Tanasupawat S."/>
            <person name="Phongsopitanun W."/>
        </authorList>
    </citation>
    <scope>NUCLEOTIDE SEQUENCE [LARGE SCALE GENOMIC DNA]</scope>
    <source>
        <strain evidence="1 2">J2-2</strain>
    </source>
</reference>
<evidence type="ECO:0000313" key="2">
    <source>
        <dbReference type="Proteomes" id="UP001197247"/>
    </source>
</evidence>
<dbReference type="Proteomes" id="UP001197247">
    <property type="component" value="Unassembled WGS sequence"/>
</dbReference>
<gene>
    <name evidence="1" type="ORF">KIH74_23205</name>
</gene>